<accession>A0A9X3BXW5</accession>
<evidence type="ECO:0000313" key="3">
    <source>
        <dbReference type="Proteomes" id="UP001140293"/>
    </source>
</evidence>
<reference evidence="2" key="2">
    <citation type="journal article" date="2022" name="BMC Genomics">
        <title>Comparative genome analysis of mycobacteria focusing on tRNA and non-coding RNA.</title>
        <authorList>
            <person name="Behra P.R.K."/>
            <person name="Pettersson B.M.F."/>
            <person name="Ramesh M."/>
            <person name="Das S."/>
            <person name="Dasgupta S."/>
            <person name="Kirsebom L.A."/>
        </authorList>
    </citation>
    <scope>NUCLEOTIDE SEQUENCE</scope>
    <source>
        <strain evidence="2">DSM 44615</strain>
    </source>
</reference>
<dbReference type="Proteomes" id="UP001140293">
    <property type="component" value="Unassembled WGS sequence"/>
</dbReference>
<dbReference type="RefSeq" id="WP_264013772.1">
    <property type="nucleotide sequence ID" value="NZ_JACKSJ010000143.1"/>
</dbReference>
<evidence type="ECO:0008006" key="4">
    <source>
        <dbReference type="Google" id="ProtNLM"/>
    </source>
</evidence>
<feature type="region of interest" description="Disordered" evidence="1">
    <location>
        <begin position="1"/>
        <end position="122"/>
    </location>
</feature>
<evidence type="ECO:0000256" key="1">
    <source>
        <dbReference type="SAM" id="MobiDB-lite"/>
    </source>
</evidence>
<proteinExistence type="predicted"/>
<gene>
    <name evidence="2" type="ORF">H7I41_16860</name>
</gene>
<reference evidence="2" key="1">
    <citation type="submission" date="2020-07" db="EMBL/GenBank/DDBJ databases">
        <authorList>
            <person name="Pettersson B.M.F."/>
            <person name="Behra P.R.K."/>
            <person name="Ramesh M."/>
            <person name="Das S."/>
            <person name="Dasgupta S."/>
            <person name="Kirsebom L.A."/>
        </authorList>
    </citation>
    <scope>NUCLEOTIDE SEQUENCE</scope>
    <source>
        <strain evidence="2">DSM 44615</strain>
    </source>
</reference>
<feature type="compositionally biased region" description="Low complexity" evidence="1">
    <location>
        <begin position="1"/>
        <end position="11"/>
    </location>
</feature>
<keyword evidence="3" id="KW-1185">Reference proteome</keyword>
<name>A0A9X3BXW5_9MYCO</name>
<feature type="compositionally biased region" description="Low complexity" evidence="1">
    <location>
        <begin position="76"/>
        <end position="87"/>
    </location>
</feature>
<dbReference type="AlphaFoldDB" id="A0A9X3BXW5"/>
<comment type="caution">
    <text evidence="2">The sequence shown here is derived from an EMBL/GenBank/DDBJ whole genome shotgun (WGS) entry which is preliminary data.</text>
</comment>
<feature type="compositionally biased region" description="Basic and acidic residues" evidence="1">
    <location>
        <begin position="94"/>
        <end position="103"/>
    </location>
</feature>
<dbReference type="EMBL" id="JACKSJ010000143">
    <property type="protein sequence ID" value="MCV7171587.1"/>
    <property type="molecule type" value="Genomic_DNA"/>
</dbReference>
<feature type="compositionally biased region" description="Acidic residues" evidence="1">
    <location>
        <begin position="112"/>
        <end position="122"/>
    </location>
</feature>
<sequence length="122" mass="13084">MSTDDTSADTANDIGDDGESLRPSEALDSDEVRNNDGDDVVDPPERWIEPKEDETLDERLSDEVPDVAADGEPVAGDTTDGGDVVSVSDDELDRLDTQRHGTDEGQVSGTPEDGESFFDVVE</sequence>
<evidence type="ECO:0000313" key="2">
    <source>
        <dbReference type="EMBL" id="MCV7171587.1"/>
    </source>
</evidence>
<protein>
    <recommendedName>
        <fullName evidence="4">PAS domain S-box/diguanylate cyclase (GGDEF) domain-containing protein</fullName>
    </recommendedName>
</protein>
<organism evidence="2 3">
    <name type="scientific">[Mycobacterium] manitobense</name>
    <dbReference type="NCBI Taxonomy" id="190147"/>
    <lineage>
        <taxon>Bacteria</taxon>
        <taxon>Bacillati</taxon>
        <taxon>Actinomycetota</taxon>
        <taxon>Actinomycetes</taxon>
        <taxon>Mycobacteriales</taxon>
        <taxon>Mycobacteriaceae</taxon>
        <taxon>Mycolicibacterium</taxon>
    </lineage>
</organism>